<accession>A0A2V0QD45</accession>
<name>A0A2V0QD45_PSESF</name>
<sequence>MAHIFMGGSVQVNTFELGQRHTPMSGSQGVPFEPGIAVVIKHSGRTSTYSGASACVHDVYMPRRAHMHAQARRPRGRESLLLMGDTLA</sequence>
<evidence type="ECO:0000256" key="1">
    <source>
        <dbReference type="SAM" id="MobiDB-lite"/>
    </source>
</evidence>
<feature type="compositionally biased region" description="Basic residues" evidence="1">
    <location>
        <begin position="66"/>
        <end position="75"/>
    </location>
</feature>
<organism evidence="2 3">
    <name type="scientific">Pseudomonas syringae pv. actinidiae</name>
    <dbReference type="NCBI Taxonomy" id="103796"/>
    <lineage>
        <taxon>Bacteria</taxon>
        <taxon>Pseudomonadati</taxon>
        <taxon>Pseudomonadota</taxon>
        <taxon>Gammaproteobacteria</taxon>
        <taxon>Pseudomonadales</taxon>
        <taxon>Pseudomonadaceae</taxon>
        <taxon>Pseudomonas</taxon>
        <taxon>Pseudomonas syringae</taxon>
    </lineage>
</organism>
<evidence type="ECO:0000313" key="2">
    <source>
        <dbReference type="EMBL" id="GBH11083.1"/>
    </source>
</evidence>
<dbReference type="AlphaFoldDB" id="A0A2V0QD45"/>
<reference evidence="2 3" key="1">
    <citation type="submission" date="2018-04" db="EMBL/GenBank/DDBJ databases">
        <title>Draft genome sequence of Pseudomonas syringae pv. actinidiae biovar 1 strains isolated from kiwifruit in Kagawa prefecture.</title>
        <authorList>
            <person name="Tabuchi M."/>
            <person name="Saito M."/>
            <person name="Fujiwara S."/>
            <person name="Sasa N."/>
            <person name="Akimitsu K."/>
            <person name="Gomi K."/>
            <person name="Konishi-Sugita S."/>
            <person name="Hamano K."/>
            <person name="Kataoka I."/>
        </authorList>
    </citation>
    <scope>NUCLEOTIDE SEQUENCE [LARGE SCALE GENOMIC DNA]</scope>
    <source>
        <strain evidence="2 3">MAFF212206</strain>
    </source>
</reference>
<dbReference type="Proteomes" id="UP000247480">
    <property type="component" value="Unassembled WGS sequence"/>
</dbReference>
<evidence type="ECO:0000313" key="3">
    <source>
        <dbReference type="Proteomes" id="UP000247480"/>
    </source>
</evidence>
<protein>
    <submittedName>
        <fullName evidence="2">Uncharacterized protein</fullName>
    </submittedName>
</protein>
<feature type="region of interest" description="Disordered" evidence="1">
    <location>
        <begin position="66"/>
        <end position="88"/>
    </location>
</feature>
<gene>
    <name evidence="2" type="ORF">KPSA1_04514</name>
</gene>
<proteinExistence type="predicted"/>
<comment type="caution">
    <text evidence="2">The sequence shown here is derived from an EMBL/GenBank/DDBJ whole genome shotgun (WGS) entry which is preliminary data.</text>
</comment>
<dbReference type="EMBL" id="BGJZ01000219">
    <property type="protein sequence ID" value="GBH11083.1"/>
    <property type="molecule type" value="Genomic_DNA"/>
</dbReference>